<sequence length="136" mass="15384">MSQWSVTEIHLPQTLNEEAHADEFSDWEQVSSGAAERFAPPDSVSAPPGPLVISRPLPTKKGPAATSHRTFISLFLFLHIHKLRIIRQPNQIHRPNRTIPLFRNNDLRNILILRVLIIIIISIDKHNNVGILLNSP</sequence>
<gene>
    <name evidence="2" type="ORF">PMF13cell1_05035</name>
</gene>
<feature type="region of interest" description="Disordered" evidence="1">
    <location>
        <begin position="37"/>
        <end position="59"/>
    </location>
</feature>
<evidence type="ECO:0000313" key="2">
    <source>
        <dbReference type="EMBL" id="QBE99459.1"/>
    </source>
</evidence>
<name>A0A4P6M3X8_9FIRM</name>
<organism evidence="2 3">
    <name type="scientific">Blautia producta</name>
    <dbReference type="NCBI Taxonomy" id="33035"/>
    <lineage>
        <taxon>Bacteria</taxon>
        <taxon>Bacillati</taxon>
        <taxon>Bacillota</taxon>
        <taxon>Clostridia</taxon>
        <taxon>Lachnospirales</taxon>
        <taxon>Lachnospiraceae</taxon>
        <taxon>Blautia</taxon>
    </lineage>
</organism>
<reference evidence="2 3" key="1">
    <citation type="submission" date="2019-01" db="EMBL/GenBank/DDBJ databases">
        <title>PMF-metabolizing Aryl O-demethylase.</title>
        <authorList>
            <person name="Kim M."/>
        </authorList>
    </citation>
    <scope>NUCLEOTIDE SEQUENCE [LARGE SCALE GENOMIC DNA]</scope>
    <source>
        <strain evidence="2 3">PMF1</strain>
    </source>
</reference>
<dbReference type="AlphaFoldDB" id="A0A4P6M3X8"/>
<proteinExistence type="predicted"/>
<dbReference type="KEGG" id="bpro:PMF13cell1_05035"/>
<evidence type="ECO:0000256" key="1">
    <source>
        <dbReference type="SAM" id="MobiDB-lite"/>
    </source>
</evidence>
<dbReference type="Proteomes" id="UP000289794">
    <property type="component" value="Chromosome"/>
</dbReference>
<evidence type="ECO:0000313" key="3">
    <source>
        <dbReference type="Proteomes" id="UP000289794"/>
    </source>
</evidence>
<protein>
    <submittedName>
        <fullName evidence="2">Uncharacterized protein</fullName>
    </submittedName>
</protein>
<accession>A0A4P6M3X8</accession>
<dbReference type="EMBL" id="CP035945">
    <property type="protein sequence ID" value="QBE99459.1"/>
    <property type="molecule type" value="Genomic_DNA"/>
</dbReference>